<evidence type="ECO:0000259" key="1">
    <source>
        <dbReference type="Pfam" id="PF05050"/>
    </source>
</evidence>
<organism evidence="2 3">
    <name type="scientific">Mesorhizobium plurifarium</name>
    <dbReference type="NCBI Taxonomy" id="69974"/>
    <lineage>
        <taxon>Bacteria</taxon>
        <taxon>Pseudomonadati</taxon>
        <taxon>Pseudomonadota</taxon>
        <taxon>Alphaproteobacteria</taxon>
        <taxon>Hyphomicrobiales</taxon>
        <taxon>Phyllobacteriaceae</taxon>
        <taxon>Mesorhizobium</taxon>
    </lineage>
</organism>
<name>A0A0K2VW67_MESPL</name>
<gene>
    <name evidence="2" type="ORF">MPL1032_20148</name>
</gene>
<dbReference type="Gene3D" id="3.40.50.150">
    <property type="entry name" value="Vaccinia Virus protein VP39"/>
    <property type="match status" value="1"/>
</dbReference>
<reference evidence="3" key="1">
    <citation type="submission" date="2014-08" db="EMBL/GenBank/DDBJ databases">
        <authorList>
            <person name="Edwards T."/>
        </authorList>
    </citation>
    <scope>NUCLEOTIDE SEQUENCE [LARGE SCALE GENOMIC DNA]</scope>
</reference>
<sequence length="117" mass="13593">MYHDENLTRVKIDVQVKRLDDTIPNSPTLRYIKVDAEGGDLIILMGAERLLRFNRPFITFECGDNSIINYDYTSADYFDFFARIGYRISTILGEELNRAAFIESCRVQKVWDYIAAP</sequence>
<dbReference type="InterPro" id="IPR029063">
    <property type="entry name" value="SAM-dependent_MTases_sf"/>
</dbReference>
<proteinExistence type="predicted"/>
<dbReference type="EMBL" id="CCND01000012">
    <property type="protein sequence ID" value="CDX55519.1"/>
    <property type="molecule type" value="Genomic_DNA"/>
</dbReference>
<evidence type="ECO:0000313" key="2">
    <source>
        <dbReference type="EMBL" id="CDX55519.1"/>
    </source>
</evidence>
<feature type="domain" description="Methyltransferase FkbM" evidence="1">
    <location>
        <begin position="9"/>
        <end position="87"/>
    </location>
</feature>
<protein>
    <recommendedName>
        <fullName evidence="1">Methyltransferase FkbM domain-containing protein</fullName>
    </recommendedName>
</protein>
<dbReference type="Pfam" id="PF05050">
    <property type="entry name" value="Methyltransf_21"/>
    <property type="match status" value="1"/>
</dbReference>
<dbReference type="AlphaFoldDB" id="A0A0K2VW67"/>
<dbReference type="Proteomes" id="UP000182888">
    <property type="component" value="Unassembled WGS sequence"/>
</dbReference>
<dbReference type="SUPFAM" id="SSF53335">
    <property type="entry name" value="S-adenosyl-L-methionine-dependent methyltransferases"/>
    <property type="match status" value="1"/>
</dbReference>
<dbReference type="InterPro" id="IPR006342">
    <property type="entry name" value="FkbM_mtfrase"/>
</dbReference>
<accession>A0A0K2VW67</accession>
<evidence type="ECO:0000313" key="3">
    <source>
        <dbReference type="Proteomes" id="UP000182888"/>
    </source>
</evidence>